<dbReference type="Pfam" id="PF01330">
    <property type="entry name" value="RuvA_N"/>
    <property type="match status" value="1"/>
</dbReference>
<dbReference type="GO" id="GO:0016787">
    <property type="term" value="F:hydrolase activity"/>
    <property type="evidence" value="ECO:0007669"/>
    <property type="project" value="UniProtKB-KW"/>
</dbReference>
<dbReference type="KEGG" id="carl:PXC00_10745"/>
<keyword evidence="9" id="KW-0378">Hydrolase</keyword>
<dbReference type="SUPFAM" id="SSF46929">
    <property type="entry name" value="DNA helicase RuvA subunit, C-terminal domain"/>
    <property type="match status" value="1"/>
</dbReference>
<keyword evidence="10" id="KW-1185">Reference proteome</keyword>
<dbReference type="Gene3D" id="2.40.50.140">
    <property type="entry name" value="Nucleic acid-binding proteins"/>
    <property type="match status" value="1"/>
</dbReference>
<dbReference type="Gene3D" id="1.10.8.10">
    <property type="entry name" value="DNA helicase RuvA subunit, C-terminal domain"/>
    <property type="match status" value="1"/>
</dbReference>
<evidence type="ECO:0000256" key="5">
    <source>
        <dbReference type="ARBA" id="ARBA00023204"/>
    </source>
</evidence>
<reference evidence="9" key="2">
    <citation type="submission" date="2024-06" db="EMBL/GenBank/DDBJ databases">
        <title>Caproicibacterium argilliputei sp. nov, a novel caproic acid producing anaerobic bacterium isolated from pit mud.</title>
        <authorList>
            <person name="Xia S."/>
        </authorList>
    </citation>
    <scope>NUCLEOTIDE SEQUENCE</scope>
    <source>
        <strain evidence="9">ZCY20-5</strain>
    </source>
</reference>
<dbReference type="HAMAP" id="MF_00031">
    <property type="entry name" value="DNA_HJ_migration_RuvA"/>
    <property type="match status" value="1"/>
</dbReference>
<dbReference type="InterPro" id="IPR013849">
    <property type="entry name" value="DNA_helicase_Holl-junc_RuvA_I"/>
</dbReference>
<accession>A0AA97D8K9</accession>
<dbReference type="GO" id="GO:0006281">
    <property type="term" value="P:DNA repair"/>
    <property type="evidence" value="ECO:0007669"/>
    <property type="project" value="UniProtKB-UniRule"/>
</dbReference>
<keyword evidence="2 6" id="KW-0227">DNA damage</keyword>
<dbReference type="InterPro" id="IPR011114">
    <property type="entry name" value="RuvA_C"/>
</dbReference>
<dbReference type="RefSeq" id="WP_275845105.1">
    <property type="nucleotide sequence ID" value="NZ_CP135996.1"/>
</dbReference>
<feature type="domain" description="Holliday junction DNA helicase RuvA C-terminal" evidence="8">
    <location>
        <begin position="159"/>
        <end position="195"/>
    </location>
</feature>
<dbReference type="GO" id="GO:0006310">
    <property type="term" value="P:DNA recombination"/>
    <property type="evidence" value="ECO:0007669"/>
    <property type="project" value="UniProtKB-UniRule"/>
</dbReference>
<dbReference type="GO" id="GO:0048476">
    <property type="term" value="C:Holliday junction resolvase complex"/>
    <property type="evidence" value="ECO:0007669"/>
    <property type="project" value="UniProtKB-UniRule"/>
</dbReference>
<evidence type="ECO:0000256" key="4">
    <source>
        <dbReference type="ARBA" id="ARBA00023172"/>
    </source>
</evidence>
<sequence length="201" mass="20738">MFYSIKGTLTHVEPNIAVVECGGVGFLCRTTMHTQKVLPPLGQETKLFTHLNVREDALELFGFATQAELNCFKLLTNISGVGPKVGLAILSTLTPEQVAAAAATGNSKAFTSANGVGPKLGQRIVLELKDKVKSMQAADAGLSSLPAGVPSAAGNAEAAVSALTVLGYSNSEAASAVARLDSSLPVEELIRLALRGFASGQ</sequence>
<evidence type="ECO:0000256" key="6">
    <source>
        <dbReference type="HAMAP-Rule" id="MF_00031"/>
    </source>
</evidence>
<keyword evidence="3 6" id="KW-0238">DNA-binding</keyword>
<comment type="similarity">
    <text evidence="6">Belongs to the RuvA family.</text>
</comment>
<proteinExistence type="inferred from homology"/>
<dbReference type="AlphaFoldDB" id="A0AA97D8K9"/>
<dbReference type="NCBIfam" id="TIGR00084">
    <property type="entry name" value="ruvA"/>
    <property type="match status" value="1"/>
</dbReference>
<gene>
    <name evidence="6 9" type="primary">ruvA</name>
    <name evidence="9" type="ORF">PXC00_10745</name>
</gene>
<dbReference type="GO" id="GO:0009379">
    <property type="term" value="C:Holliday junction helicase complex"/>
    <property type="evidence" value="ECO:0007669"/>
    <property type="project" value="InterPro"/>
</dbReference>
<evidence type="ECO:0000256" key="2">
    <source>
        <dbReference type="ARBA" id="ARBA00022763"/>
    </source>
</evidence>
<dbReference type="GO" id="GO:0000400">
    <property type="term" value="F:four-way junction DNA binding"/>
    <property type="evidence" value="ECO:0007669"/>
    <property type="project" value="UniProtKB-UniRule"/>
</dbReference>
<comment type="subunit">
    <text evidence="6">Homotetramer. Forms an RuvA(8)-RuvB(12)-Holliday junction (HJ) complex. HJ DNA is sandwiched between 2 RuvA tetramers; dsDNA enters through RuvA and exits via RuvB. An RuvB hexamer assembles on each DNA strand where it exits the tetramer. Each RuvB hexamer is contacted by two RuvA subunits (via domain III) on 2 adjacent RuvB subunits; this complex drives branch migration. In the full resolvosome a probable DNA-RuvA(4)-RuvB(12)-RuvC(2) complex forms which resolves the HJ.</text>
</comment>
<comment type="domain">
    <text evidence="6">Has three domains with a flexible linker between the domains II and III and assumes an 'L' shape. Domain III is highly mobile and contacts RuvB.</text>
</comment>
<feature type="domain" description="DNA helicase Holliday junction RuvA type" evidence="7">
    <location>
        <begin position="1"/>
        <end position="62"/>
    </location>
</feature>
<evidence type="ECO:0000259" key="8">
    <source>
        <dbReference type="Pfam" id="PF07499"/>
    </source>
</evidence>
<evidence type="ECO:0000313" key="9">
    <source>
        <dbReference type="EMBL" id="WOC31677.1"/>
    </source>
</evidence>
<dbReference type="CDD" id="cd14332">
    <property type="entry name" value="UBA_RuvA_C"/>
    <property type="match status" value="1"/>
</dbReference>
<feature type="region of interest" description="Domain I" evidence="6">
    <location>
        <begin position="1"/>
        <end position="64"/>
    </location>
</feature>
<dbReference type="GO" id="GO:0009378">
    <property type="term" value="F:four-way junction helicase activity"/>
    <property type="evidence" value="ECO:0007669"/>
    <property type="project" value="InterPro"/>
</dbReference>
<dbReference type="SUPFAM" id="SSF50249">
    <property type="entry name" value="Nucleic acid-binding proteins"/>
    <property type="match status" value="1"/>
</dbReference>
<dbReference type="GO" id="GO:0005524">
    <property type="term" value="F:ATP binding"/>
    <property type="evidence" value="ECO:0007669"/>
    <property type="project" value="InterPro"/>
</dbReference>
<evidence type="ECO:0000256" key="1">
    <source>
        <dbReference type="ARBA" id="ARBA00022490"/>
    </source>
</evidence>
<organism evidence="9 10">
    <name type="scientific">Caproicibacterium argilliputei</name>
    <dbReference type="NCBI Taxonomy" id="3030016"/>
    <lineage>
        <taxon>Bacteria</taxon>
        <taxon>Bacillati</taxon>
        <taxon>Bacillota</taxon>
        <taxon>Clostridia</taxon>
        <taxon>Eubacteriales</taxon>
        <taxon>Oscillospiraceae</taxon>
        <taxon>Caproicibacterium</taxon>
    </lineage>
</organism>
<dbReference type="GO" id="GO:0005737">
    <property type="term" value="C:cytoplasm"/>
    <property type="evidence" value="ECO:0007669"/>
    <property type="project" value="UniProtKB-SubCell"/>
</dbReference>
<dbReference type="InterPro" id="IPR036267">
    <property type="entry name" value="RuvA_C_sf"/>
</dbReference>
<dbReference type="InterPro" id="IPR012340">
    <property type="entry name" value="NA-bd_OB-fold"/>
</dbReference>
<dbReference type="Pfam" id="PF14520">
    <property type="entry name" value="HHH_5"/>
    <property type="match status" value="1"/>
</dbReference>
<dbReference type="Proteomes" id="UP001300604">
    <property type="component" value="Chromosome"/>
</dbReference>
<dbReference type="Gene3D" id="1.10.150.20">
    <property type="entry name" value="5' to 3' exonuclease, C-terminal subdomain"/>
    <property type="match status" value="1"/>
</dbReference>
<keyword evidence="5 6" id="KW-0234">DNA repair</keyword>
<feature type="region of interest" description="Domain III" evidence="6">
    <location>
        <begin position="153"/>
        <end position="201"/>
    </location>
</feature>
<evidence type="ECO:0000256" key="3">
    <source>
        <dbReference type="ARBA" id="ARBA00023125"/>
    </source>
</evidence>
<dbReference type="InterPro" id="IPR010994">
    <property type="entry name" value="RuvA_2-like"/>
</dbReference>
<dbReference type="SUPFAM" id="SSF47781">
    <property type="entry name" value="RuvA domain 2-like"/>
    <property type="match status" value="1"/>
</dbReference>
<dbReference type="Pfam" id="PF07499">
    <property type="entry name" value="RuvA_C"/>
    <property type="match status" value="1"/>
</dbReference>
<comment type="subcellular location">
    <subcellularLocation>
        <location evidence="6">Cytoplasm</location>
    </subcellularLocation>
</comment>
<keyword evidence="1 6" id="KW-0963">Cytoplasm</keyword>
<name>A0AA97D8K9_9FIRM</name>
<keyword evidence="4 6" id="KW-0233">DNA recombination</keyword>
<reference evidence="9" key="1">
    <citation type="submission" date="2023-09" db="EMBL/GenBank/DDBJ databases">
        <authorList>
            <person name="Zeng C."/>
        </authorList>
    </citation>
    <scope>NUCLEOTIDE SEQUENCE</scope>
    <source>
        <strain evidence="9">ZCY20-5</strain>
    </source>
</reference>
<comment type="function">
    <text evidence="6">The RuvA-RuvB-RuvC complex processes Holliday junction (HJ) DNA during genetic recombination and DNA repair, while the RuvA-RuvB complex plays an important role in the rescue of blocked DNA replication forks via replication fork reversal (RFR). RuvA specifically binds to HJ cruciform DNA, conferring on it an open structure. The RuvB hexamer acts as an ATP-dependent pump, pulling dsDNA into and through the RuvAB complex. HJ branch migration allows RuvC to scan DNA until it finds its consensus sequence, where it cleaves and resolves the cruciform DNA.</text>
</comment>
<dbReference type="InterPro" id="IPR000085">
    <property type="entry name" value="RuvA"/>
</dbReference>
<comment type="caution">
    <text evidence="6">Lacks conserved residue(s) required for the propagation of feature annotation.</text>
</comment>
<evidence type="ECO:0000313" key="10">
    <source>
        <dbReference type="Proteomes" id="UP001300604"/>
    </source>
</evidence>
<protein>
    <recommendedName>
        <fullName evidence="6">Holliday junction branch migration complex subunit RuvA</fullName>
    </recommendedName>
</protein>
<evidence type="ECO:0000259" key="7">
    <source>
        <dbReference type="Pfam" id="PF01330"/>
    </source>
</evidence>
<dbReference type="EMBL" id="CP135996">
    <property type="protein sequence ID" value="WOC31677.1"/>
    <property type="molecule type" value="Genomic_DNA"/>
</dbReference>